<dbReference type="OrthoDB" id="10255449at2759"/>
<dbReference type="SUPFAM" id="SSF89360">
    <property type="entry name" value="HesB-like domain"/>
    <property type="match status" value="1"/>
</dbReference>
<dbReference type="GO" id="GO:0019781">
    <property type="term" value="F:NEDD8 activating enzyme activity"/>
    <property type="evidence" value="ECO:0007669"/>
    <property type="project" value="UniProtKB-UniRule"/>
</dbReference>
<dbReference type="UniPathway" id="UPA00885"/>
<dbReference type="PANTHER" id="PTHR10953">
    <property type="entry name" value="UBIQUITIN-ACTIVATING ENZYME E1"/>
    <property type="match status" value="1"/>
</dbReference>
<accession>A0A4C2E5V7</accession>
<dbReference type="Gene3D" id="1.10.10.520">
    <property type="entry name" value="Ubiquitin activating enzymes (Uba3). Chain: B, domain 2"/>
    <property type="match status" value="1"/>
</dbReference>
<feature type="domain" description="THIF-type NAD/FAD binding fold" evidence="6">
    <location>
        <begin position="3"/>
        <end position="291"/>
    </location>
</feature>
<evidence type="ECO:0000259" key="6">
    <source>
        <dbReference type="Pfam" id="PF00899"/>
    </source>
</evidence>
<dbReference type="GO" id="GO:0005634">
    <property type="term" value="C:nucleus"/>
    <property type="evidence" value="ECO:0007669"/>
    <property type="project" value="TreeGrafter"/>
</dbReference>
<dbReference type="Gene3D" id="2.60.300.12">
    <property type="entry name" value="HesB-like domain"/>
    <property type="match status" value="1"/>
</dbReference>
<sequence length="478" mass="53168">MDLKVLVLGAGGLGCELVKNLAVLQVSEIHVVDLDTIELTNLNRQFLFRDEDIGRYKANTAVDYLSRWCRAKGFNSTRLVAHCQDLLSLPRDFYEYFDFVISGLDAVGPRRFVNKTLIQLTRESHFQTCIPLIDGGTEGLSGHVKTIVPGVTACWECSIDTLPQQQTQYPLCTIANSPRNLEHVIEYVVTVQLAGEELEPGKLLELCHQRAVQFGISTEKLTESYVWGVAKHIVPSVSSTNAVVAGLCCNELVKIYNDCVDFDHLKNFKTISATNGLYVNSFQFDRVENCSVCRVSRLFAKSSLSGARWYAALNANEAIVKPTRIVNFLPGKQFEISQRAVDRLNCIYDESKEVLRIKVASGGCHGFQYDLKLIPDSQVQRSLKELEDDKRKQEVAEKSGNEAEPEDFDEDFESNKDVIFVLPGNGAKVVLDESTLSILNKTILTYTTELIGSTFKIEGGNMKSSCGCGSSFDVEANQ</sequence>
<comment type="catalytic activity">
    <reaction evidence="4">
        <text>ATP + [NEDD8 protein] + [E1 NEDD8-activating enzyme]-L-cysteine = AMP + diphosphate + [E1 NEDD8-activating enzyme]-S-[NEDD8 protein]-yl-L-cysteine.</text>
        <dbReference type="EC" id="6.2.1.64"/>
    </reaction>
</comment>
<keyword evidence="4" id="KW-0436">Ligase</keyword>
<evidence type="ECO:0000313" key="8">
    <source>
        <dbReference type="Proteomes" id="UP000301737"/>
    </source>
</evidence>
<dbReference type="EC" id="6.2.1.64" evidence="4"/>
<dbReference type="Proteomes" id="UP000301737">
    <property type="component" value="Unassembled WGS sequence"/>
</dbReference>
<dbReference type="GO" id="GO:0005524">
    <property type="term" value="F:ATP binding"/>
    <property type="evidence" value="ECO:0007669"/>
    <property type="project" value="UniProtKB-UniRule"/>
</dbReference>
<reference evidence="7 8" key="1">
    <citation type="submission" date="2019-01" db="EMBL/GenBank/DDBJ databases">
        <title>Draft Genome Sequencing of Zygosaccharomyces mellis Ca-7.</title>
        <authorList>
            <person name="Shiwa Y."/>
            <person name="Kanesaki Y."/>
            <person name="Ishige T."/>
            <person name="Mura K."/>
            <person name="Hori T."/>
            <person name="Tamura T."/>
        </authorList>
    </citation>
    <scope>NUCLEOTIDE SEQUENCE [LARGE SCALE GENOMIC DNA]</scope>
    <source>
        <strain evidence="7 8">Ca-7</strain>
    </source>
</reference>
<evidence type="ECO:0000256" key="5">
    <source>
        <dbReference type="SAM" id="MobiDB-lite"/>
    </source>
</evidence>
<keyword evidence="3 4" id="KW-0067">ATP-binding</keyword>
<proteinExistence type="inferred from homology"/>
<evidence type="ECO:0000256" key="1">
    <source>
        <dbReference type="ARBA" id="ARBA00022741"/>
    </source>
</evidence>
<protein>
    <recommendedName>
        <fullName evidence="4">NEDD8-activating enzyme E1 catalytic subunit</fullName>
        <ecNumber evidence="4">6.2.1.64</ecNumber>
    </recommendedName>
</protein>
<dbReference type="PANTHER" id="PTHR10953:SF6">
    <property type="entry name" value="NEDD8-ACTIVATING ENZYME E1 CATALYTIC SUBUNIT"/>
    <property type="match status" value="1"/>
</dbReference>
<dbReference type="InterPro" id="IPR000594">
    <property type="entry name" value="ThiF_NAD_FAD-bd"/>
</dbReference>
<evidence type="ECO:0000256" key="3">
    <source>
        <dbReference type="ARBA" id="ARBA00022840"/>
    </source>
</evidence>
<dbReference type="Pfam" id="PF00899">
    <property type="entry name" value="ThiF"/>
    <property type="match status" value="1"/>
</dbReference>
<comment type="caution">
    <text evidence="7">The sequence shown here is derived from an EMBL/GenBank/DDBJ whole genome shotgun (WGS) entry which is preliminary data.</text>
</comment>
<evidence type="ECO:0000256" key="2">
    <source>
        <dbReference type="ARBA" id="ARBA00022786"/>
    </source>
</evidence>
<comment type="similarity">
    <text evidence="4">Belongs to the ubiquitin-activating E1 family. UBA3 subfamily.</text>
</comment>
<gene>
    <name evidence="7" type="ORF">ZYGM_002504</name>
</gene>
<name>A0A4C2E5V7_9SACH</name>
<feature type="compositionally biased region" description="Basic and acidic residues" evidence="5">
    <location>
        <begin position="385"/>
        <end position="401"/>
    </location>
</feature>
<keyword evidence="2 4" id="KW-0833">Ubl conjugation pathway</keyword>
<comment type="function">
    <text evidence="4">Catalytic subunit of the dimeric E1 enzyme, which activates NEDD8.</text>
</comment>
<organism evidence="7 8">
    <name type="scientific">Zygosaccharomyces mellis</name>
    <dbReference type="NCBI Taxonomy" id="42258"/>
    <lineage>
        <taxon>Eukaryota</taxon>
        <taxon>Fungi</taxon>
        <taxon>Dikarya</taxon>
        <taxon>Ascomycota</taxon>
        <taxon>Saccharomycotina</taxon>
        <taxon>Saccharomycetes</taxon>
        <taxon>Saccharomycetales</taxon>
        <taxon>Saccharomycetaceae</taxon>
        <taxon>Zygosaccharomyces</taxon>
    </lineage>
</organism>
<dbReference type="EMBL" id="BIMX01000008">
    <property type="protein sequence ID" value="GCE99143.1"/>
    <property type="molecule type" value="Genomic_DNA"/>
</dbReference>
<feature type="region of interest" description="Disordered" evidence="5">
    <location>
        <begin position="385"/>
        <end position="409"/>
    </location>
</feature>
<evidence type="ECO:0000256" key="4">
    <source>
        <dbReference type="RuleBase" id="RU368009"/>
    </source>
</evidence>
<dbReference type="Gene3D" id="3.40.50.720">
    <property type="entry name" value="NAD(P)-binding Rossmann-like Domain"/>
    <property type="match status" value="1"/>
</dbReference>
<dbReference type="GO" id="GO:0005737">
    <property type="term" value="C:cytoplasm"/>
    <property type="evidence" value="ECO:0007669"/>
    <property type="project" value="TreeGrafter"/>
</dbReference>
<dbReference type="SUPFAM" id="SSF69572">
    <property type="entry name" value="Activating enzymes of the ubiquitin-like proteins"/>
    <property type="match status" value="1"/>
</dbReference>
<dbReference type="AlphaFoldDB" id="A0A4C2E5V7"/>
<dbReference type="InterPro" id="IPR035985">
    <property type="entry name" value="Ubiquitin-activating_enz"/>
</dbReference>
<dbReference type="PROSITE" id="PS51257">
    <property type="entry name" value="PROKAR_LIPOPROTEIN"/>
    <property type="match status" value="1"/>
</dbReference>
<keyword evidence="8" id="KW-1185">Reference proteome</keyword>
<evidence type="ECO:0000313" key="7">
    <source>
        <dbReference type="EMBL" id="GCE99143.1"/>
    </source>
</evidence>
<comment type="pathway">
    <text evidence="4">Protein modification; protein neddylation.</text>
</comment>
<keyword evidence="1 4" id="KW-0547">Nucleotide-binding</keyword>
<dbReference type="InterPro" id="IPR023318">
    <property type="entry name" value="Ub_act_enz_dom_a_sf"/>
</dbReference>
<dbReference type="GO" id="GO:0045116">
    <property type="term" value="P:protein neddylation"/>
    <property type="evidence" value="ECO:0007669"/>
    <property type="project" value="UniProtKB-UniRule"/>
</dbReference>
<dbReference type="InterPro" id="IPR045886">
    <property type="entry name" value="ThiF/MoeB/HesA"/>
</dbReference>
<dbReference type="InterPro" id="IPR035903">
    <property type="entry name" value="HesB-like_dom_sf"/>
</dbReference>